<dbReference type="PANTHER" id="PTHR43401">
    <property type="entry name" value="L-THREONINE 3-DEHYDROGENASE"/>
    <property type="match status" value="1"/>
</dbReference>
<dbReference type="EMBL" id="JXSX01000003">
    <property type="protein sequence ID" value="KIR61410.1"/>
    <property type="molecule type" value="Genomic_DNA"/>
</dbReference>
<dbReference type="RefSeq" id="WP_043968337.1">
    <property type="nucleotide sequence ID" value="NZ_CBDREH010000052.1"/>
</dbReference>
<evidence type="ECO:0000256" key="1">
    <source>
        <dbReference type="ARBA" id="ARBA00001947"/>
    </source>
</evidence>
<organism evidence="5 6">
    <name type="scientific">Micromonospora haikouensis</name>
    <dbReference type="NCBI Taxonomy" id="686309"/>
    <lineage>
        <taxon>Bacteria</taxon>
        <taxon>Bacillati</taxon>
        <taxon>Actinomycetota</taxon>
        <taxon>Actinomycetes</taxon>
        <taxon>Micromonosporales</taxon>
        <taxon>Micromonosporaceae</taxon>
        <taxon>Micromonospora</taxon>
    </lineage>
</organism>
<evidence type="ECO:0000259" key="4">
    <source>
        <dbReference type="Pfam" id="PF08240"/>
    </source>
</evidence>
<dbReference type="OrthoDB" id="9797931at2"/>
<sequence>MRALVFTRPNTVELLDVAPPVPSDGEVVVAVRAVGICGSELHGIGDSHFRSPPLIMGHEFSGTTSDGRRVTVNPLLSCGTCDLCGLGREQLCRRRQILGIHRPGAFAEHVAVPEHALHPLAPTMSFETAAMIEPLANAVHALNLARPAEGARIAVLGAGTIGLVSLLVARQYSDEVTVCDLSEARLAVAERLGAAAVGPTLTGEFDVIIDAVGAAATHRLSVQRLRPGGTAVWVGLLSGDAGFDGQQIVREEKHVVGSYCYTGAEFAHAVALAETVALDWTSPFDLADGATIFTELMRGRQDVVKAVLRP</sequence>
<dbReference type="Pfam" id="PF08240">
    <property type="entry name" value="ADH_N"/>
    <property type="match status" value="1"/>
</dbReference>
<evidence type="ECO:0000256" key="2">
    <source>
        <dbReference type="ARBA" id="ARBA00023002"/>
    </source>
</evidence>
<dbReference type="Proteomes" id="UP000032254">
    <property type="component" value="Unassembled WGS sequence"/>
</dbReference>
<feature type="domain" description="Alcohol dehydrogenase-like N-terminal" evidence="4">
    <location>
        <begin position="24"/>
        <end position="120"/>
    </location>
</feature>
<dbReference type="SUPFAM" id="SSF50129">
    <property type="entry name" value="GroES-like"/>
    <property type="match status" value="1"/>
</dbReference>
<proteinExistence type="predicted"/>
<dbReference type="Gene3D" id="3.40.50.720">
    <property type="entry name" value="NAD(P)-binding Rossmann-like Domain"/>
    <property type="match status" value="1"/>
</dbReference>
<dbReference type="PANTHER" id="PTHR43401:SF2">
    <property type="entry name" value="L-THREONINE 3-DEHYDROGENASE"/>
    <property type="match status" value="1"/>
</dbReference>
<comment type="cofactor">
    <cofactor evidence="1">
        <name>Zn(2+)</name>
        <dbReference type="ChEBI" id="CHEBI:29105"/>
    </cofactor>
</comment>
<dbReference type="Gene3D" id="3.90.180.10">
    <property type="entry name" value="Medium-chain alcohol dehydrogenases, catalytic domain"/>
    <property type="match status" value="1"/>
</dbReference>
<evidence type="ECO:0000313" key="5">
    <source>
        <dbReference type="EMBL" id="KIR61410.1"/>
    </source>
</evidence>
<keyword evidence="2" id="KW-0560">Oxidoreductase</keyword>
<dbReference type="InterPro" id="IPR011032">
    <property type="entry name" value="GroES-like_sf"/>
</dbReference>
<dbReference type="GO" id="GO:0016491">
    <property type="term" value="F:oxidoreductase activity"/>
    <property type="evidence" value="ECO:0007669"/>
    <property type="project" value="UniProtKB-KW"/>
</dbReference>
<reference evidence="5 6" key="1">
    <citation type="submission" date="2015-01" db="EMBL/GenBank/DDBJ databases">
        <title>Sequencing and annotation of Micromonospora carbonacea strain JXNU-1 genome.</title>
        <authorList>
            <person name="Long Z."/>
            <person name="Huang Y."/>
            <person name="Jiang Y."/>
        </authorList>
    </citation>
    <scope>NUCLEOTIDE SEQUENCE [LARGE SCALE GENOMIC DNA]</scope>
    <source>
        <strain evidence="5 6">JXNU-1</strain>
    </source>
</reference>
<feature type="domain" description="Alcohol dehydrogenase-like C-terminal" evidence="3">
    <location>
        <begin position="161"/>
        <end position="273"/>
    </location>
</feature>
<name>A0A0D0WVH2_9ACTN</name>
<evidence type="ECO:0000313" key="6">
    <source>
        <dbReference type="Proteomes" id="UP000032254"/>
    </source>
</evidence>
<evidence type="ECO:0008006" key="7">
    <source>
        <dbReference type="Google" id="ProtNLM"/>
    </source>
</evidence>
<keyword evidence="6" id="KW-1185">Reference proteome</keyword>
<dbReference type="InterPro" id="IPR013149">
    <property type="entry name" value="ADH-like_C"/>
</dbReference>
<accession>A0A0D0WVH2</accession>
<protein>
    <recommendedName>
        <fullName evidence="7">Galactitol-1-phosphate 5-dehydrogenase</fullName>
    </recommendedName>
</protein>
<dbReference type="InterPro" id="IPR013154">
    <property type="entry name" value="ADH-like_N"/>
</dbReference>
<dbReference type="GeneID" id="301307782"/>
<dbReference type="AlphaFoldDB" id="A0A0D0WVH2"/>
<dbReference type="Pfam" id="PF00107">
    <property type="entry name" value="ADH_zinc_N"/>
    <property type="match status" value="1"/>
</dbReference>
<dbReference type="SUPFAM" id="SSF51735">
    <property type="entry name" value="NAD(P)-binding Rossmann-fold domains"/>
    <property type="match status" value="1"/>
</dbReference>
<dbReference type="InterPro" id="IPR050129">
    <property type="entry name" value="Zn_alcohol_dh"/>
</dbReference>
<dbReference type="InterPro" id="IPR036291">
    <property type="entry name" value="NAD(P)-bd_dom_sf"/>
</dbReference>
<dbReference type="PATRIC" id="fig|47853.6.peg.5790"/>
<gene>
    <name evidence="5" type="ORF">TK50_27610</name>
</gene>
<evidence type="ECO:0000259" key="3">
    <source>
        <dbReference type="Pfam" id="PF00107"/>
    </source>
</evidence>
<comment type="caution">
    <text evidence="5">The sequence shown here is derived from an EMBL/GenBank/DDBJ whole genome shotgun (WGS) entry which is preliminary data.</text>
</comment>